<protein>
    <submittedName>
        <fullName evidence="1">Uncharacterized protein</fullName>
    </submittedName>
</protein>
<gene>
    <name evidence="1" type="ORF">S03H2_58965</name>
</gene>
<dbReference type="AlphaFoldDB" id="X1IA95"/>
<organism evidence="1">
    <name type="scientific">marine sediment metagenome</name>
    <dbReference type="NCBI Taxonomy" id="412755"/>
    <lineage>
        <taxon>unclassified sequences</taxon>
        <taxon>metagenomes</taxon>
        <taxon>ecological metagenomes</taxon>
    </lineage>
</organism>
<proteinExistence type="predicted"/>
<comment type="caution">
    <text evidence="1">The sequence shown here is derived from an EMBL/GenBank/DDBJ whole genome shotgun (WGS) entry which is preliminary data.</text>
</comment>
<reference evidence="1" key="1">
    <citation type="journal article" date="2014" name="Front. Microbiol.">
        <title>High frequency of phylogenetically diverse reductive dehalogenase-homologous genes in deep subseafloor sedimentary metagenomes.</title>
        <authorList>
            <person name="Kawai M."/>
            <person name="Futagami T."/>
            <person name="Toyoda A."/>
            <person name="Takaki Y."/>
            <person name="Nishi S."/>
            <person name="Hori S."/>
            <person name="Arai W."/>
            <person name="Tsubouchi T."/>
            <person name="Morono Y."/>
            <person name="Uchiyama I."/>
            <person name="Ito T."/>
            <person name="Fujiyama A."/>
            <person name="Inagaki F."/>
            <person name="Takami H."/>
        </authorList>
    </citation>
    <scope>NUCLEOTIDE SEQUENCE</scope>
    <source>
        <strain evidence="1">Expedition CK06-06</strain>
    </source>
</reference>
<sequence length="133" mass="15178">MKATRKRKKETTHHRILRLLRDRWPGGATLEEIRYSEVGGSAGDVRLREIERFFGIPFTWEWYKNPRTGDKTNLTVYKLDIDPKYIDIDNLCIIKPNHGQQTSLFGEPSKPQIDFCPVCGGVIGRGGIDACVC</sequence>
<name>X1IA95_9ZZZZ</name>
<evidence type="ECO:0000313" key="1">
    <source>
        <dbReference type="EMBL" id="GAH78617.1"/>
    </source>
</evidence>
<dbReference type="EMBL" id="BARU01037888">
    <property type="protein sequence ID" value="GAH78617.1"/>
    <property type="molecule type" value="Genomic_DNA"/>
</dbReference>
<accession>X1IA95</accession>